<evidence type="ECO:0000259" key="8">
    <source>
        <dbReference type="PROSITE" id="PS50893"/>
    </source>
</evidence>
<dbReference type="EMBL" id="RYVC01000005">
    <property type="protein sequence ID" value="RYQ47623.1"/>
    <property type="molecule type" value="Genomic_DNA"/>
</dbReference>
<protein>
    <submittedName>
        <fullName evidence="9">Oligopeptide transport ATP-binding protein OppD</fullName>
    </submittedName>
</protein>
<sequence>MAEQLLTIRDLNVSYGNHQVVRHVDVSVEAGKVHALIGESGSGKSTIAAAAMGLLPDHAQVWAKSSDLLGHGIIDVPEKEWRLLRGKTVAMVFQEPLSALNPTMTIGAHIALALNNHHVVPKREVRAEVLRLLNQVHLPDPDRRMKQYPHQLSGGQLQRVVIAMAMAARPRVLIADEPTTALDVTVQAQILRLFRELADNTGVGILFISHDLGVVAQLADRITVLYRGVAVQEGATQAVLHGVQHPYTKALLLANPRSAPPLQPLPTIDLEHGGYSGVRISTTAFVTEKEA</sequence>
<evidence type="ECO:0000256" key="1">
    <source>
        <dbReference type="ARBA" id="ARBA00004202"/>
    </source>
</evidence>
<dbReference type="PANTHER" id="PTHR43297">
    <property type="entry name" value="OLIGOPEPTIDE TRANSPORT ATP-BINDING PROTEIN APPD"/>
    <property type="match status" value="1"/>
</dbReference>
<keyword evidence="4" id="KW-1003">Cell membrane</keyword>
<dbReference type="InterPro" id="IPR017871">
    <property type="entry name" value="ABC_transporter-like_CS"/>
</dbReference>
<evidence type="ECO:0000256" key="6">
    <source>
        <dbReference type="ARBA" id="ARBA00022840"/>
    </source>
</evidence>
<organism evidence="9 10">
    <name type="scientific">Bifidobacterium pseudolongum subsp. globosum</name>
    <dbReference type="NCBI Taxonomy" id="1690"/>
    <lineage>
        <taxon>Bacteria</taxon>
        <taxon>Bacillati</taxon>
        <taxon>Actinomycetota</taxon>
        <taxon>Actinomycetes</taxon>
        <taxon>Bifidobacteriales</taxon>
        <taxon>Bifidobacteriaceae</taxon>
        <taxon>Bifidobacterium</taxon>
    </lineage>
</organism>
<dbReference type="FunFam" id="3.40.50.300:FF:000016">
    <property type="entry name" value="Oligopeptide ABC transporter ATP-binding component"/>
    <property type="match status" value="1"/>
</dbReference>
<dbReference type="RefSeq" id="WP_129869085.1">
    <property type="nucleotide sequence ID" value="NZ_RYVB01000006.1"/>
</dbReference>
<evidence type="ECO:0000256" key="5">
    <source>
        <dbReference type="ARBA" id="ARBA00022741"/>
    </source>
</evidence>
<evidence type="ECO:0000256" key="4">
    <source>
        <dbReference type="ARBA" id="ARBA00022475"/>
    </source>
</evidence>
<comment type="caution">
    <text evidence="9">The sequence shown here is derived from an EMBL/GenBank/DDBJ whole genome shotgun (WGS) entry which is preliminary data.</text>
</comment>
<dbReference type="SUPFAM" id="SSF52540">
    <property type="entry name" value="P-loop containing nucleoside triphosphate hydrolases"/>
    <property type="match status" value="1"/>
</dbReference>
<keyword evidence="3" id="KW-0813">Transport</keyword>
<dbReference type="CDD" id="cd03257">
    <property type="entry name" value="ABC_NikE_OppD_transporters"/>
    <property type="match status" value="1"/>
</dbReference>
<dbReference type="PANTHER" id="PTHR43297:SF2">
    <property type="entry name" value="DIPEPTIDE TRANSPORT ATP-BINDING PROTEIN DPPD"/>
    <property type="match status" value="1"/>
</dbReference>
<name>A0A8B3RMT6_9BIFI</name>
<keyword evidence="5" id="KW-0547">Nucleotide-binding</keyword>
<keyword evidence="7" id="KW-0472">Membrane</keyword>
<dbReference type="Gene3D" id="3.40.50.300">
    <property type="entry name" value="P-loop containing nucleotide triphosphate hydrolases"/>
    <property type="match status" value="1"/>
</dbReference>
<accession>A0A8B3RMT6</accession>
<dbReference type="GO" id="GO:0005524">
    <property type="term" value="F:ATP binding"/>
    <property type="evidence" value="ECO:0007669"/>
    <property type="project" value="UniProtKB-KW"/>
</dbReference>
<dbReference type="Proteomes" id="UP000292933">
    <property type="component" value="Unassembled WGS sequence"/>
</dbReference>
<dbReference type="InterPro" id="IPR003593">
    <property type="entry name" value="AAA+_ATPase"/>
</dbReference>
<keyword evidence="6 9" id="KW-0067">ATP-binding</keyword>
<proteinExistence type="inferred from homology"/>
<evidence type="ECO:0000256" key="2">
    <source>
        <dbReference type="ARBA" id="ARBA00005417"/>
    </source>
</evidence>
<evidence type="ECO:0000256" key="3">
    <source>
        <dbReference type="ARBA" id="ARBA00022448"/>
    </source>
</evidence>
<evidence type="ECO:0000313" key="10">
    <source>
        <dbReference type="Proteomes" id="UP000292933"/>
    </source>
</evidence>
<dbReference type="GO" id="GO:0005886">
    <property type="term" value="C:plasma membrane"/>
    <property type="evidence" value="ECO:0007669"/>
    <property type="project" value="UniProtKB-SubCell"/>
</dbReference>
<gene>
    <name evidence="9" type="ORF">PG1780B_0400</name>
</gene>
<reference evidence="9 10" key="1">
    <citation type="submission" date="2018-12" db="EMBL/GenBank/DDBJ databases">
        <title>Unveiling genomic diversity among members of the Bifidobacterium pseudolongum species, a widely distributed gut commensal of the animal kingdom.</title>
        <authorList>
            <person name="Lugli G.A."/>
            <person name="Duranti S."/>
            <person name="Albert K."/>
            <person name="Mancabelli L."/>
            <person name="Napoli S."/>
            <person name="Viappiani A."/>
            <person name="Anzalone R."/>
            <person name="Longhi G."/>
            <person name="Milani C."/>
            <person name="Turroni F."/>
            <person name="Alessandri G."/>
            <person name="Sela D.A."/>
            <person name="Van Sinderen D."/>
            <person name="Ventura M."/>
        </authorList>
    </citation>
    <scope>NUCLEOTIDE SEQUENCE [LARGE SCALE GENOMIC DNA]</scope>
    <source>
        <strain evidence="9 10">1780B</strain>
    </source>
</reference>
<dbReference type="GO" id="GO:0016887">
    <property type="term" value="F:ATP hydrolysis activity"/>
    <property type="evidence" value="ECO:0007669"/>
    <property type="project" value="InterPro"/>
</dbReference>
<comment type="subcellular location">
    <subcellularLocation>
        <location evidence="1">Cell membrane</location>
        <topology evidence="1">Peripheral membrane protein</topology>
    </subcellularLocation>
</comment>
<dbReference type="Pfam" id="PF00005">
    <property type="entry name" value="ABC_tran"/>
    <property type="match status" value="1"/>
</dbReference>
<feature type="domain" description="ABC transporter" evidence="8">
    <location>
        <begin position="6"/>
        <end position="252"/>
    </location>
</feature>
<dbReference type="InterPro" id="IPR003439">
    <property type="entry name" value="ABC_transporter-like_ATP-bd"/>
</dbReference>
<dbReference type="InterPro" id="IPR027417">
    <property type="entry name" value="P-loop_NTPase"/>
</dbReference>
<dbReference type="PROSITE" id="PS00211">
    <property type="entry name" value="ABC_TRANSPORTER_1"/>
    <property type="match status" value="1"/>
</dbReference>
<dbReference type="PROSITE" id="PS50893">
    <property type="entry name" value="ABC_TRANSPORTER_2"/>
    <property type="match status" value="1"/>
</dbReference>
<dbReference type="InterPro" id="IPR050388">
    <property type="entry name" value="ABC_Ni/Peptide_Import"/>
</dbReference>
<dbReference type="SMART" id="SM00382">
    <property type="entry name" value="AAA"/>
    <property type="match status" value="1"/>
</dbReference>
<comment type="similarity">
    <text evidence="2">Belongs to the ABC transporter superfamily.</text>
</comment>
<dbReference type="AlphaFoldDB" id="A0A8B3RMT6"/>
<evidence type="ECO:0000256" key="7">
    <source>
        <dbReference type="ARBA" id="ARBA00023136"/>
    </source>
</evidence>
<evidence type="ECO:0000313" key="9">
    <source>
        <dbReference type="EMBL" id="RYQ47623.1"/>
    </source>
</evidence>